<name>A0ABT9S4G6_9BURK</name>
<dbReference type="Pfam" id="PF00990">
    <property type="entry name" value="GGDEF"/>
    <property type="match status" value="1"/>
</dbReference>
<keyword evidence="1" id="KW-1133">Transmembrane helix</keyword>
<feature type="domain" description="MHYT" evidence="4">
    <location>
        <begin position="11"/>
        <end position="210"/>
    </location>
</feature>
<dbReference type="Pfam" id="PF00563">
    <property type="entry name" value="EAL"/>
    <property type="match status" value="1"/>
</dbReference>
<dbReference type="PROSITE" id="PS50924">
    <property type="entry name" value="MHYT"/>
    <property type="match status" value="1"/>
</dbReference>
<organism evidence="5 6">
    <name type="scientific">Variovorax ginsengisoli</name>
    <dbReference type="NCBI Taxonomy" id="363844"/>
    <lineage>
        <taxon>Bacteria</taxon>
        <taxon>Pseudomonadati</taxon>
        <taxon>Pseudomonadota</taxon>
        <taxon>Betaproteobacteria</taxon>
        <taxon>Burkholderiales</taxon>
        <taxon>Comamonadaceae</taxon>
        <taxon>Variovorax</taxon>
    </lineage>
</organism>
<keyword evidence="6" id="KW-1185">Reference proteome</keyword>
<dbReference type="EMBL" id="JAUSRO010000004">
    <property type="protein sequence ID" value="MDP9899248.1"/>
    <property type="molecule type" value="Genomic_DNA"/>
</dbReference>
<dbReference type="CDD" id="cd01948">
    <property type="entry name" value="EAL"/>
    <property type="match status" value="1"/>
</dbReference>
<accession>A0ABT9S4G6</accession>
<gene>
    <name evidence="5" type="ORF">J2W36_001493</name>
</gene>
<evidence type="ECO:0000313" key="6">
    <source>
        <dbReference type="Proteomes" id="UP001226867"/>
    </source>
</evidence>
<dbReference type="CDD" id="cd01949">
    <property type="entry name" value="GGDEF"/>
    <property type="match status" value="1"/>
</dbReference>
<keyword evidence="1" id="KW-0472">Membrane</keyword>
<sequence>MPDQTFLTSSHHPWAVAASVAIAMFASYVALDMSRRLRRANGGFALGWWAAGSLVLGTGIWSMHFIGMLGFSLPIPLGFTPALTFLSWIAAAVASGLALWLSSLHAYNLRTYNLRAVLPGSLVMGAGICGMHYIGMMALDISPGIVWHLPTVALSGVIAVAASATALLIFRFILLVTDERRLVAQLLAALVMGVAICGMHYSGMAAAQFPAGAICLSANALGGNGFTAFVAAAAFTLLLGTLLTSLLEARLQIVAQKLAHSLHESNLQLQLANEELHQRAFSDPLTKLPNRLLFEDRLSHALTRLARANALRVEERLAVLFVDLDGFKPINDSFGHSAGDEILCAAARRLQEEARASDTVARVGGDEFLLLLEGVNDLGDCVAVANQVLRALARPFFVSGRELQIACSIGIVLHPDQGEADKLVAHADAAMYAAKRAGGGNYAVFASHMGGDAGAQLELQSDLRKALDREQFVLHYQPKIDGRTQRISGVEALVRWNHPERGMIGPISFIGLAERFGLIVRLGDWVIEEACRQMAAWQREGMPLRVAVNLSVLQLRESGLADRLADALRRHGVPASQLLCEITESVAMEDIGATRRTFEGLARIGVYLSIDDFGTGYSSLSQLRQLPARQLKIDRSFVQELETQEDARAVVEAVVRLAHALGLSVVAEGVETEAQRAILLAMGCDELQGFLFAKAMPAADVMRWSLDGGFAPSPRLLAA</sequence>
<reference evidence="5 6" key="1">
    <citation type="submission" date="2023-07" db="EMBL/GenBank/DDBJ databases">
        <title>Sorghum-associated microbial communities from plants grown in Nebraska, USA.</title>
        <authorList>
            <person name="Schachtman D."/>
        </authorList>
    </citation>
    <scope>NUCLEOTIDE SEQUENCE [LARGE SCALE GENOMIC DNA]</scope>
    <source>
        <strain evidence="5 6">DS1607</strain>
    </source>
</reference>
<feature type="domain" description="GGDEF" evidence="3">
    <location>
        <begin position="315"/>
        <end position="447"/>
    </location>
</feature>
<comment type="caution">
    <text evidence="5">The sequence shown here is derived from an EMBL/GenBank/DDBJ whole genome shotgun (WGS) entry which is preliminary data.</text>
</comment>
<dbReference type="InterPro" id="IPR052155">
    <property type="entry name" value="Biofilm_reg_signaling"/>
</dbReference>
<dbReference type="NCBIfam" id="TIGR00254">
    <property type="entry name" value="GGDEF"/>
    <property type="match status" value="1"/>
</dbReference>
<feature type="transmembrane region" description="Helical" evidence="1">
    <location>
        <begin position="182"/>
        <end position="201"/>
    </location>
</feature>
<feature type="transmembrane region" description="Helical" evidence="1">
    <location>
        <begin position="43"/>
        <end position="65"/>
    </location>
</feature>
<evidence type="ECO:0000256" key="1">
    <source>
        <dbReference type="PROSITE-ProRule" id="PRU00244"/>
    </source>
</evidence>
<feature type="transmembrane region" description="Helical" evidence="1">
    <location>
        <begin position="85"/>
        <end position="104"/>
    </location>
</feature>
<evidence type="ECO:0000313" key="5">
    <source>
        <dbReference type="EMBL" id="MDP9899248.1"/>
    </source>
</evidence>
<dbReference type="InterPro" id="IPR043128">
    <property type="entry name" value="Rev_trsase/Diguanyl_cyclase"/>
</dbReference>
<protein>
    <submittedName>
        <fullName evidence="5">Diguanylate cyclase (GGDEF)-like protein</fullName>
    </submittedName>
</protein>
<feature type="domain" description="EAL" evidence="2">
    <location>
        <begin position="456"/>
        <end position="709"/>
    </location>
</feature>
<feature type="transmembrane region" description="Helical" evidence="1">
    <location>
        <begin position="12"/>
        <end position="31"/>
    </location>
</feature>
<feature type="transmembrane region" description="Helical" evidence="1">
    <location>
        <begin position="145"/>
        <end position="170"/>
    </location>
</feature>
<evidence type="ECO:0000259" key="2">
    <source>
        <dbReference type="PROSITE" id="PS50883"/>
    </source>
</evidence>
<dbReference type="SMART" id="SM00052">
    <property type="entry name" value="EAL"/>
    <property type="match status" value="1"/>
</dbReference>
<dbReference type="Gene3D" id="3.30.70.270">
    <property type="match status" value="1"/>
</dbReference>
<dbReference type="PROSITE" id="PS50883">
    <property type="entry name" value="EAL"/>
    <property type="match status" value="1"/>
</dbReference>
<dbReference type="Proteomes" id="UP001226867">
    <property type="component" value="Unassembled WGS sequence"/>
</dbReference>
<evidence type="ECO:0000259" key="4">
    <source>
        <dbReference type="PROSITE" id="PS50924"/>
    </source>
</evidence>
<dbReference type="SUPFAM" id="SSF55073">
    <property type="entry name" value="Nucleotide cyclase"/>
    <property type="match status" value="1"/>
</dbReference>
<dbReference type="InterPro" id="IPR029787">
    <property type="entry name" value="Nucleotide_cyclase"/>
</dbReference>
<evidence type="ECO:0000259" key="3">
    <source>
        <dbReference type="PROSITE" id="PS50887"/>
    </source>
</evidence>
<feature type="transmembrane region" description="Helical" evidence="1">
    <location>
        <begin position="226"/>
        <end position="247"/>
    </location>
</feature>
<dbReference type="PANTHER" id="PTHR44757">
    <property type="entry name" value="DIGUANYLATE CYCLASE DGCP"/>
    <property type="match status" value="1"/>
</dbReference>
<keyword evidence="1" id="KW-0812">Transmembrane</keyword>
<feature type="transmembrane region" description="Helical" evidence="1">
    <location>
        <begin position="116"/>
        <end position="139"/>
    </location>
</feature>
<dbReference type="Pfam" id="PF03707">
    <property type="entry name" value="MHYT"/>
    <property type="match status" value="3"/>
</dbReference>
<dbReference type="PROSITE" id="PS50887">
    <property type="entry name" value="GGDEF"/>
    <property type="match status" value="1"/>
</dbReference>
<dbReference type="RefSeq" id="WP_307689068.1">
    <property type="nucleotide sequence ID" value="NZ_JAUSRO010000004.1"/>
</dbReference>
<dbReference type="PANTHER" id="PTHR44757:SF2">
    <property type="entry name" value="BIOFILM ARCHITECTURE MAINTENANCE PROTEIN MBAA"/>
    <property type="match status" value="1"/>
</dbReference>
<dbReference type="InterPro" id="IPR035919">
    <property type="entry name" value="EAL_sf"/>
</dbReference>
<proteinExistence type="predicted"/>
<dbReference type="Gene3D" id="3.20.20.450">
    <property type="entry name" value="EAL domain"/>
    <property type="match status" value="1"/>
</dbReference>
<dbReference type="InterPro" id="IPR005330">
    <property type="entry name" value="MHYT_dom"/>
</dbReference>
<dbReference type="InterPro" id="IPR000160">
    <property type="entry name" value="GGDEF_dom"/>
</dbReference>
<dbReference type="InterPro" id="IPR001633">
    <property type="entry name" value="EAL_dom"/>
</dbReference>
<dbReference type="SMART" id="SM00267">
    <property type="entry name" value="GGDEF"/>
    <property type="match status" value="1"/>
</dbReference>
<dbReference type="SUPFAM" id="SSF141868">
    <property type="entry name" value="EAL domain-like"/>
    <property type="match status" value="1"/>
</dbReference>